<dbReference type="Gene3D" id="2.40.10.10">
    <property type="entry name" value="Trypsin-like serine proteases"/>
    <property type="match status" value="2"/>
</dbReference>
<feature type="chain" id="PRO_5015317018" description="Peptidase S1 domain-containing protein" evidence="2">
    <location>
        <begin position="21"/>
        <end position="280"/>
    </location>
</feature>
<dbReference type="GO" id="GO:0004252">
    <property type="term" value="F:serine-type endopeptidase activity"/>
    <property type="evidence" value="ECO:0007669"/>
    <property type="project" value="InterPro"/>
</dbReference>
<feature type="signal peptide" evidence="2">
    <location>
        <begin position="1"/>
        <end position="20"/>
    </location>
</feature>
<dbReference type="InterPro" id="IPR050966">
    <property type="entry name" value="Glutamyl_endopeptidase"/>
</dbReference>
<dbReference type="InterPro" id="IPR009003">
    <property type="entry name" value="Peptidase_S1_PA"/>
</dbReference>
<evidence type="ECO:0000259" key="3">
    <source>
        <dbReference type="PROSITE" id="PS50240"/>
    </source>
</evidence>
<feature type="domain" description="Peptidase S1" evidence="3">
    <location>
        <begin position="15"/>
        <end position="239"/>
    </location>
</feature>
<evidence type="ECO:0000256" key="2">
    <source>
        <dbReference type="SAM" id="SignalP"/>
    </source>
</evidence>
<evidence type="ECO:0000256" key="1">
    <source>
        <dbReference type="ARBA" id="ARBA00022729"/>
    </source>
</evidence>
<evidence type="ECO:0000313" key="5">
    <source>
        <dbReference type="Proteomes" id="UP000244880"/>
    </source>
</evidence>
<dbReference type="InterPro" id="IPR043504">
    <property type="entry name" value="Peptidase_S1_PA_chymotrypsin"/>
</dbReference>
<dbReference type="SUPFAM" id="SSF50494">
    <property type="entry name" value="Trypsin-like serine proteases"/>
    <property type="match status" value="1"/>
</dbReference>
<dbReference type="Proteomes" id="UP000244880">
    <property type="component" value="Unassembled WGS sequence"/>
</dbReference>
<dbReference type="GO" id="GO:0006508">
    <property type="term" value="P:proteolysis"/>
    <property type="evidence" value="ECO:0007669"/>
    <property type="project" value="InterPro"/>
</dbReference>
<reference evidence="4 5" key="1">
    <citation type="submission" date="2018-03" db="EMBL/GenBank/DDBJ databases">
        <authorList>
            <person name="Keele B.F."/>
        </authorList>
    </citation>
    <scope>NUCLEOTIDE SEQUENCE [LARGE SCALE GENOMIC DNA]</scope>
    <source>
        <strain evidence="4 5">CECT 8599</strain>
    </source>
</reference>
<sequence length="280" mass="29872">MMRLVGWIAALVIAATGASAQTTKLRKLDSELNAQAWQAVGRLDIAGGGFCSATLIEDDLVVTAAHCVYNMDTGQAHAPENMTFRAGLRDGKAAAHVRVAKVAAHPKFNPRAASSYANISHDAALLRLEKPVQVYQLNPFALHQDRVVRGPVSIVSYGRNRSEAQSRQNECQMKERQGAVLVFDCDVTYGSSGAPVFTQMNGRAKIMAVVSAMSVWDGRKVALGVDVQAVVPDLKQQLRSGQLAIAPAPAARIKRLRVGSGGTALNGTSRKSIGAKFVKP</sequence>
<dbReference type="SMART" id="SM00020">
    <property type="entry name" value="Tryp_SPc"/>
    <property type="match status" value="1"/>
</dbReference>
<organism evidence="4 5">
    <name type="scientific">Ascidiaceihabitans donghaensis</name>
    <dbReference type="NCBI Taxonomy" id="1510460"/>
    <lineage>
        <taxon>Bacteria</taxon>
        <taxon>Pseudomonadati</taxon>
        <taxon>Pseudomonadota</taxon>
        <taxon>Alphaproteobacteria</taxon>
        <taxon>Rhodobacterales</taxon>
        <taxon>Paracoccaceae</taxon>
        <taxon>Ascidiaceihabitans</taxon>
    </lineage>
</organism>
<keyword evidence="1 2" id="KW-0732">Signal</keyword>
<keyword evidence="5" id="KW-1185">Reference proteome</keyword>
<dbReference type="Pfam" id="PF00089">
    <property type="entry name" value="Trypsin"/>
    <property type="match status" value="1"/>
</dbReference>
<dbReference type="PROSITE" id="PS00134">
    <property type="entry name" value="TRYPSIN_HIS"/>
    <property type="match status" value="1"/>
</dbReference>
<dbReference type="OrthoDB" id="267336at2"/>
<dbReference type="PRINTS" id="PR00722">
    <property type="entry name" value="CHYMOTRYPSIN"/>
</dbReference>
<evidence type="ECO:0000313" key="4">
    <source>
        <dbReference type="EMBL" id="SPH22899.1"/>
    </source>
</evidence>
<accession>A0A2R8BIT3</accession>
<dbReference type="InterPro" id="IPR018114">
    <property type="entry name" value="TRYPSIN_HIS"/>
</dbReference>
<dbReference type="RefSeq" id="WP_108829790.1">
    <property type="nucleotide sequence ID" value="NZ_OMOR01000001.1"/>
</dbReference>
<gene>
    <name evidence="4" type="ORF">ASD8599_03646</name>
</gene>
<name>A0A2R8BIT3_9RHOB</name>
<dbReference type="PANTHER" id="PTHR15462:SF8">
    <property type="entry name" value="SERINE PROTEASE"/>
    <property type="match status" value="1"/>
</dbReference>
<dbReference type="InterPro" id="IPR001314">
    <property type="entry name" value="Peptidase_S1A"/>
</dbReference>
<dbReference type="InterPro" id="IPR001254">
    <property type="entry name" value="Trypsin_dom"/>
</dbReference>
<proteinExistence type="predicted"/>
<dbReference type="PANTHER" id="PTHR15462">
    <property type="entry name" value="SERINE PROTEASE"/>
    <property type="match status" value="1"/>
</dbReference>
<dbReference type="AlphaFoldDB" id="A0A2R8BIT3"/>
<dbReference type="EMBL" id="OMOR01000001">
    <property type="protein sequence ID" value="SPH22899.1"/>
    <property type="molecule type" value="Genomic_DNA"/>
</dbReference>
<protein>
    <recommendedName>
        <fullName evidence="3">Peptidase S1 domain-containing protein</fullName>
    </recommendedName>
</protein>
<dbReference type="PROSITE" id="PS50240">
    <property type="entry name" value="TRYPSIN_DOM"/>
    <property type="match status" value="1"/>
</dbReference>